<dbReference type="Proteomes" id="UP001367508">
    <property type="component" value="Unassembled WGS sequence"/>
</dbReference>
<gene>
    <name evidence="1" type="ORF">VNO77_26012</name>
</gene>
<protein>
    <submittedName>
        <fullName evidence="1">Uncharacterized protein</fullName>
    </submittedName>
</protein>
<name>A0AAN9Q9A1_CANGL</name>
<reference evidence="1 2" key="1">
    <citation type="submission" date="2024-01" db="EMBL/GenBank/DDBJ databases">
        <title>The genomes of 5 underutilized Papilionoideae crops provide insights into root nodulation and disease resistanc.</title>
        <authorList>
            <person name="Jiang F."/>
        </authorList>
    </citation>
    <scope>NUCLEOTIDE SEQUENCE [LARGE SCALE GENOMIC DNA]</scope>
    <source>
        <strain evidence="1">LVBAO_FW01</strain>
        <tissue evidence="1">Leaves</tissue>
    </source>
</reference>
<evidence type="ECO:0000313" key="1">
    <source>
        <dbReference type="EMBL" id="KAK7322623.1"/>
    </source>
</evidence>
<dbReference type="AlphaFoldDB" id="A0AAN9Q9A1"/>
<dbReference type="EMBL" id="JAYMYQ010000006">
    <property type="protein sequence ID" value="KAK7322623.1"/>
    <property type="molecule type" value="Genomic_DNA"/>
</dbReference>
<keyword evidence="2" id="KW-1185">Reference proteome</keyword>
<comment type="caution">
    <text evidence="1">The sequence shown here is derived from an EMBL/GenBank/DDBJ whole genome shotgun (WGS) entry which is preliminary data.</text>
</comment>
<sequence length="166" mass="18721">MSMYSINFISKDDGSSLILKQQTSCIRNLILLLMRAEEFKVIPSGFTKVHGINHLMAVTAFGYDHVCHWWGSKDHVSVDISNEMFHTTPIGWRTKYEYVCRHLAVFNGSIVIILNFFMSNCFDISILGDVGVKESWTKLFTVGPLPCVEKPIGVGKKGNMNWSALT</sequence>
<organism evidence="1 2">
    <name type="scientific">Canavalia gladiata</name>
    <name type="common">Sword bean</name>
    <name type="synonym">Dolichos gladiatus</name>
    <dbReference type="NCBI Taxonomy" id="3824"/>
    <lineage>
        <taxon>Eukaryota</taxon>
        <taxon>Viridiplantae</taxon>
        <taxon>Streptophyta</taxon>
        <taxon>Embryophyta</taxon>
        <taxon>Tracheophyta</taxon>
        <taxon>Spermatophyta</taxon>
        <taxon>Magnoliopsida</taxon>
        <taxon>eudicotyledons</taxon>
        <taxon>Gunneridae</taxon>
        <taxon>Pentapetalae</taxon>
        <taxon>rosids</taxon>
        <taxon>fabids</taxon>
        <taxon>Fabales</taxon>
        <taxon>Fabaceae</taxon>
        <taxon>Papilionoideae</taxon>
        <taxon>50 kb inversion clade</taxon>
        <taxon>NPAAA clade</taxon>
        <taxon>indigoferoid/millettioid clade</taxon>
        <taxon>Phaseoleae</taxon>
        <taxon>Canavalia</taxon>
    </lineage>
</organism>
<proteinExistence type="predicted"/>
<evidence type="ECO:0000313" key="2">
    <source>
        <dbReference type="Proteomes" id="UP001367508"/>
    </source>
</evidence>
<accession>A0AAN9Q9A1</accession>